<evidence type="ECO:0000256" key="2">
    <source>
        <dbReference type="SAM" id="Phobius"/>
    </source>
</evidence>
<proteinExistence type="predicted"/>
<reference evidence="3" key="1">
    <citation type="submission" date="2021-02" db="EMBL/GenBank/DDBJ databases">
        <title>First Annotated Genome of the Yellow-green Alga Tribonema minus.</title>
        <authorList>
            <person name="Mahan K.M."/>
        </authorList>
    </citation>
    <scope>NUCLEOTIDE SEQUENCE</scope>
    <source>
        <strain evidence="3">UTEX B ZZ1240</strain>
    </source>
</reference>
<keyword evidence="4" id="KW-1185">Reference proteome</keyword>
<dbReference type="InterPro" id="IPR009436">
    <property type="entry name" value="AGTRAP"/>
</dbReference>
<accession>A0A835YRK6</accession>
<dbReference type="GO" id="GO:0038166">
    <property type="term" value="P:angiotensin-activated signaling pathway"/>
    <property type="evidence" value="ECO:0007669"/>
    <property type="project" value="InterPro"/>
</dbReference>
<feature type="region of interest" description="Disordered" evidence="1">
    <location>
        <begin position="199"/>
        <end position="242"/>
    </location>
</feature>
<protein>
    <submittedName>
        <fullName evidence="3">Uncharacterized protein</fullName>
    </submittedName>
</protein>
<feature type="compositionally biased region" description="Polar residues" evidence="1">
    <location>
        <begin position="199"/>
        <end position="226"/>
    </location>
</feature>
<dbReference type="OrthoDB" id="2500246at2759"/>
<keyword evidence="2" id="KW-0472">Membrane</keyword>
<dbReference type="Pfam" id="PF06396">
    <property type="entry name" value="AGTRAP"/>
    <property type="match status" value="1"/>
</dbReference>
<keyword evidence="2" id="KW-0812">Transmembrane</keyword>
<gene>
    <name evidence="3" type="ORF">JKP88DRAFT_168733</name>
</gene>
<dbReference type="EMBL" id="JAFCMP010000515">
    <property type="protein sequence ID" value="KAG5178355.1"/>
    <property type="molecule type" value="Genomic_DNA"/>
</dbReference>
<evidence type="ECO:0000313" key="4">
    <source>
        <dbReference type="Proteomes" id="UP000664859"/>
    </source>
</evidence>
<feature type="transmembrane region" description="Helical" evidence="2">
    <location>
        <begin position="70"/>
        <end position="90"/>
    </location>
</feature>
<organism evidence="3 4">
    <name type="scientific">Tribonema minus</name>
    <dbReference type="NCBI Taxonomy" id="303371"/>
    <lineage>
        <taxon>Eukaryota</taxon>
        <taxon>Sar</taxon>
        <taxon>Stramenopiles</taxon>
        <taxon>Ochrophyta</taxon>
        <taxon>PX clade</taxon>
        <taxon>Xanthophyceae</taxon>
        <taxon>Tribonematales</taxon>
        <taxon>Tribonemataceae</taxon>
        <taxon>Tribonema</taxon>
    </lineage>
</organism>
<keyword evidence="2" id="KW-1133">Transmembrane helix</keyword>
<feature type="transmembrane region" description="Helical" evidence="2">
    <location>
        <begin position="43"/>
        <end position="61"/>
    </location>
</feature>
<feature type="transmembrane region" description="Helical" evidence="2">
    <location>
        <begin position="102"/>
        <end position="123"/>
    </location>
</feature>
<name>A0A835YRK6_9STRA</name>
<comment type="caution">
    <text evidence="3">The sequence shown here is derived from an EMBL/GenBank/DDBJ whole genome shotgun (WGS) entry which is preliminary data.</text>
</comment>
<dbReference type="AlphaFoldDB" id="A0A835YRK6"/>
<evidence type="ECO:0000256" key="1">
    <source>
        <dbReference type="SAM" id="MobiDB-lite"/>
    </source>
</evidence>
<evidence type="ECO:0000313" key="3">
    <source>
        <dbReference type="EMBL" id="KAG5178355.1"/>
    </source>
</evidence>
<sequence>MAPGVNHFNRIRKELLTWHPEYVERSAWIQVFLSILTQLGGEASFPSYNVVLGFWGLYVAFTRSFQACNCYLWFLAASILLDIIYCSVWGSNKAKVFDGPTAIFCLVMLIFNMGVKAVSLLYFKQLHKTLVAELTDRALRPANRRASINLALKQARKEGGRGSVTEMTAEEAAAVANLQQEAGDVQGGAAAGGYDYTNMTYPDQGGAQQRSPVSSPGSLMMSSPDQSPDHAARGSQRNYGNR</sequence>
<dbReference type="Proteomes" id="UP000664859">
    <property type="component" value="Unassembled WGS sequence"/>
</dbReference>